<dbReference type="AlphaFoldDB" id="A0A9D1T469"/>
<keyword evidence="2" id="KW-1133">Transmembrane helix</keyword>
<dbReference type="Pfam" id="PF06452">
    <property type="entry name" value="CBM9_1"/>
    <property type="match status" value="1"/>
</dbReference>
<feature type="domain" description="Carbohydrate-binding" evidence="4">
    <location>
        <begin position="40"/>
        <end position="205"/>
    </location>
</feature>
<evidence type="ECO:0000256" key="1">
    <source>
        <dbReference type="SAM" id="MobiDB-lite"/>
    </source>
</evidence>
<evidence type="ECO:0000313" key="5">
    <source>
        <dbReference type="EMBL" id="HIV10841.1"/>
    </source>
</evidence>
<evidence type="ECO:0000256" key="2">
    <source>
        <dbReference type="SAM" id="Phobius"/>
    </source>
</evidence>
<sequence length="574" mass="61741">MKKFLSILTVALALCLCMTVASFAATADIVHQSVEGTAVIDGEKDDAYANALALPFIEKGVNNGSGEAFDTAQATAYIINDAEWVYVYFDVYDTSLDNTSANTYEQDSVEVFWMSDNSKNQIRYHYHQDESGNDVVEADSGTPSESKVKITDTGYAVELKFPITDVKSNQIEMCLQVNACTDGARDCTIYIEGNADADNAYQRTNRQSEYDCWWTLTLAGEFADTRVDPEEKPLDYSLKAWNNIKAAQISASIHAQNNVDWSDWATWTTETINVPIGQTVEIAWEMFNKSEFNAENTNNFTVAPQFSLDISDASGYLTIKDGAVEGDKGDKAKYRYTYSDITITSEGYGDIVIPGASVAQTWEIYVPSWGGTAGNGGNIDMSGALVSAGYTVEQVVDIMANLTAVKLSLTFESIDLVDTALLAEWDALYEAEDTAKIAALQEYIDRVEAAKAVLADEAADITAKEEAVDDAGKAANRATKEAEGYTQATAKAGELTAAVEEMTATLEELKAAAAEPEEPAPAEDETPAPAEDNAPAASASSDSGSSTGFVVGIVIAVVVIIIIVAVVLSKKKKA</sequence>
<feature type="compositionally biased region" description="Low complexity" evidence="1">
    <location>
        <begin position="527"/>
        <end position="545"/>
    </location>
</feature>
<dbReference type="GO" id="GO:0004553">
    <property type="term" value="F:hydrolase activity, hydrolyzing O-glycosyl compounds"/>
    <property type="evidence" value="ECO:0007669"/>
    <property type="project" value="InterPro"/>
</dbReference>
<dbReference type="InterPro" id="IPR010502">
    <property type="entry name" value="Carb-bd_dom_fam9"/>
</dbReference>
<name>A0A9D1T469_9FIRM</name>
<feature type="signal peptide" evidence="3">
    <location>
        <begin position="1"/>
        <end position="27"/>
    </location>
</feature>
<accession>A0A9D1T469</accession>
<evidence type="ECO:0000313" key="6">
    <source>
        <dbReference type="Proteomes" id="UP000823960"/>
    </source>
</evidence>
<dbReference type="Gene3D" id="2.60.40.1190">
    <property type="match status" value="1"/>
</dbReference>
<feature type="chain" id="PRO_5039140238" description="Carbohydrate-binding domain-containing protein" evidence="3">
    <location>
        <begin position="28"/>
        <end position="574"/>
    </location>
</feature>
<keyword evidence="2" id="KW-0472">Membrane</keyword>
<dbReference type="SUPFAM" id="SSF49344">
    <property type="entry name" value="CBD9-like"/>
    <property type="match status" value="1"/>
</dbReference>
<protein>
    <recommendedName>
        <fullName evidence="4">Carbohydrate-binding domain-containing protein</fullName>
    </recommendedName>
</protein>
<organism evidence="5 6">
    <name type="scientific">Candidatus Faeciplasma avium</name>
    <dbReference type="NCBI Taxonomy" id="2840798"/>
    <lineage>
        <taxon>Bacteria</taxon>
        <taxon>Bacillati</taxon>
        <taxon>Bacillota</taxon>
        <taxon>Clostridia</taxon>
        <taxon>Eubacteriales</taxon>
        <taxon>Oscillospiraceae</taxon>
        <taxon>Oscillospiraceae incertae sedis</taxon>
        <taxon>Candidatus Faeciplasma</taxon>
    </lineage>
</organism>
<reference evidence="5" key="2">
    <citation type="journal article" date="2021" name="PeerJ">
        <title>Extensive microbial diversity within the chicken gut microbiome revealed by metagenomics and culture.</title>
        <authorList>
            <person name="Gilroy R."/>
            <person name="Ravi A."/>
            <person name="Getino M."/>
            <person name="Pursley I."/>
            <person name="Horton D.L."/>
            <person name="Alikhan N.F."/>
            <person name="Baker D."/>
            <person name="Gharbi K."/>
            <person name="Hall N."/>
            <person name="Watson M."/>
            <person name="Adriaenssens E.M."/>
            <person name="Foster-Nyarko E."/>
            <person name="Jarju S."/>
            <person name="Secka A."/>
            <person name="Antonio M."/>
            <person name="Oren A."/>
            <person name="Chaudhuri R.R."/>
            <person name="La Ragione R."/>
            <person name="Hildebrand F."/>
            <person name="Pallen M.J."/>
        </authorList>
    </citation>
    <scope>NUCLEOTIDE SEQUENCE</scope>
    <source>
        <strain evidence="5">1370</strain>
    </source>
</reference>
<dbReference type="GO" id="GO:0030246">
    <property type="term" value="F:carbohydrate binding"/>
    <property type="evidence" value="ECO:0007669"/>
    <property type="project" value="InterPro"/>
</dbReference>
<keyword evidence="2" id="KW-0812">Transmembrane</keyword>
<comment type="caution">
    <text evidence="5">The sequence shown here is derived from an EMBL/GenBank/DDBJ whole genome shotgun (WGS) entry which is preliminary data.</text>
</comment>
<feature type="transmembrane region" description="Helical" evidence="2">
    <location>
        <begin position="548"/>
        <end position="568"/>
    </location>
</feature>
<feature type="region of interest" description="Disordered" evidence="1">
    <location>
        <begin position="512"/>
        <end position="545"/>
    </location>
</feature>
<reference evidence="5" key="1">
    <citation type="submission" date="2020-10" db="EMBL/GenBank/DDBJ databases">
        <authorList>
            <person name="Gilroy R."/>
        </authorList>
    </citation>
    <scope>NUCLEOTIDE SEQUENCE</scope>
    <source>
        <strain evidence="5">1370</strain>
    </source>
</reference>
<dbReference type="GO" id="GO:0016052">
    <property type="term" value="P:carbohydrate catabolic process"/>
    <property type="evidence" value="ECO:0007669"/>
    <property type="project" value="InterPro"/>
</dbReference>
<evidence type="ECO:0000259" key="4">
    <source>
        <dbReference type="Pfam" id="PF06452"/>
    </source>
</evidence>
<evidence type="ECO:0000256" key="3">
    <source>
        <dbReference type="SAM" id="SignalP"/>
    </source>
</evidence>
<dbReference type="EMBL" id="DVOL01000051">
    <property type="protein sequence ID" value="HIV10841.1"/>
    <property type="molecule type" value="Genomic_DNA"/>
</dbReference>
<feature type="compositionally biased region" description="Acidic residues" evidence="1">
    <location>
        <begin position="515"/>
        <end position="526"/>
    </location>
</feature>
<gene>
    <name evidence="5" type="ORF">IAD28_03990</name>
</gene>
<proteinExistence type="predicted"/>
<keyword evidence="3" id="KW-0732">Signal</keyword>
<dbReference type="Proteomes" id="UP000823960">
    <property type="component" value="Unassembled WGS sequence"/>
</dbReference>